<evidence type="ECO:0000256" key="1">
    <source>
        <dbReference type="ARBA" id="ARBA00005104"/>
    </source>
</evidence>
<protein>
    <submittedName>
        <fullName evidence="5">Pyrimidine reductase family protein</fullName>
    </submittedName>
</protein>
<reference evidence="5 6" key="1">
    <citation type="submission" date="2020-02" db="EMBL/GenBank/DDBJ databases">
        <title>Full genome sequence of Nocardioides sp. R-3366.</title>
        <authorList>
            <person name="Im W.-T."/>
        </authorList>
    </citation>
    <scope>NUCLEOTIDE SEQUENCE [LARGE SCALE GENOMIC DNA]</scope>
    <source>
        <strain evidence="5 6">R-3366</strain>
    </source>
</reference>
<dbReference type="PANTHER" id="PTHR38011">
    <property type="entry name" value="DIHYDROFOLATE REDUCTASE FAMILY PROTEIN (AFU_ORTHOLOGUE AFUA_8G06820)"/>
    <property type="match status" value="1"/>
</dbReference>
<keyword evidence="2" id="KW-0521">NADP</keyword>
<accession>A0A6G6WLL7</accession>
<dbReference type="GO" id="GO:0009231">
    <property type="term" value="P:riboflavin biosynthetic process"/>
    <property type="evidence" value="ECO:0007669"/>
    <property type="project" value="InterPro"/>
</dbReference>
<dbReference type="AlphaFoldDB" id="A0A6G6WLL7"/>
<evidence type="ECO:0000256" key="2">
    <source>
        <dbReference type="ARBA" id="ARBA00022857"/>
    </source>
</evidence>
<dbReference type="InterPro" id="IPR024072">
    <property type="entry name" value="DHFR-like_dom_sf"/>
</dbReference>
<proteinExistence type="predicted"/>
<keyword evidence="3" id="KW-0560">Oxidoreductase</keyword>
<dbReference type="InterPro" id="IPR002734">
    <property type="entry name" value="RibDG_C"/>
</dbReference>
<evidence type="ECO:0000313" key="5">
    <source>
        <dbReference type="EMBL" id="QIG46096.1"/>
    </source>
</evidence>
<evidence type="ECO:0000259" key="4">
    <source>
        <dbReference type="Pfam" id="PF01872"/>
    </source>
</evidence>
<keyword evidence="6" id="KW-1185">Reference proteome</keyword>
<dbReference type="KEGG" id="nano:G5V58_19410"/>
<dbReference type="Proteomes" id="UP000502996">
    <property type="component" value="Chromosome"/>
</dbReference>
<dbReference type="PANTHER" id="PTHR38011:SF7">
    <property type="entry name" value="2,5-DIAMINO-6-RIBOSYLAMINO-4(3H)-PYRIMIDINONE 5'-PHOSPHATE REDUCTASE"/>
    <property type="match status" value="1"/>
</dbReference>
<dbReference type="InterPro" id="IPR050765">
    <property type="entry name" value="Riboflavin_Biosynth_HTPR"/>
</dbReference>
<evidence type="ECO:0000313" key="6">
    <source>
        <dbReference type="Proteomes" id="UP000502996"/>
    </source>
</evidence>
<dbReference type="SUPFAM" id="SSF53597">
    <property type="entry name" value="Dihydrofolate reductase-like"/>
    <property type="match status" value="1"/>
</dbReference>
<evidence type="ECO:0000256" key="3">
    <source>
        <dbReference type="ARBA" id="ARBA00023002"/>
    </source>
</evidence>
<feature type="domain" description="Bacterial bifunctional deaminase-reductase C-terminal" evidence="4">
    <location>
        <begin position="1"/>
        <end position="174"/>
    </location>
</feature>
<dbReference type="GO" id="GO:0008703">
    <property type="term" value="F:5-amino-6-(5-phosphoribosylamino)uracil reductase activity"/>
    <property type="evidence" value="ECO:0007669"/>
    <property type="project" value="InterPro"/>
</dbReference>
<dbReference type="Pfam" id="PF01872">
    <property type="entry name" value="RibD_C"/>
    <property type="match status" value="1"/>
</dbReference>
<comment type="pathway">
    <text evidence="1">Cofactor biosynthesis; riboflavin biosynthesis.</text>
</comment>
<name>A0A6G6WLL7_9ACTN</name>
<dbReference type="EMBL" id="CP049257">
    <property type="protein sequence ID" value="QIG46096.1"/>
    <property type="molecule type" value="Genomic_DNA"/>
</dbReference>
<organism evidence="5 6">
    <name type="scientific">Nocardioides anomalus</name>
    <dbReference type="NCBI Taxonomy" id="2712223"/>
    <lineage>
        <taxon>Bacteria</taxon>
        <taxon>Bacillati</taxon>
        <taxon>Actinomycetota</taxon>
        <taxon>Actinomycetes</taxon>
        <taxon>Propionibacteriales</taxon>
        <taxon>Nocardioidaceae</taxon>
        <taxon>Nocardioides</taxon>
    </lineage>
</organism>
<gene>
    <name evidence="5" type="ORF">G5V58_19410</name>
</gene>
<dbReference type="Gene3D" id="3.40.430.10">
    <property type="entry name" value="Dihydrofolate Reductase, subunit A"/>
    <property type="match status" value="1"/>
</dbReference>
<sequence>MISSLDGAATGAGGTSGGINNDADHRVFETLRRLCDVVVVGAGTARDEGYEDIGKPLVLVTRKAEVPAQLRDAERGSVLVATCETAQHLDEARELLGDEQVLVLGRDGVDLAALKATLAERGWGHQLGEGGPHLLRDLVADGVADELDLTWVPQLLGGDHPRITVGADVDVALRLGLLLEDAGTLLGRWLVRRD</sequence>